<dbReference type="InterPro" id="IPR002376">
    <property type="entry name" value="Formyl_transf_N"/>
</dbReference>
<dbReference type="InterPro" id="IPR036477">
    <property type="entry name" value="Formyl_transf_N_sf"/>
</dbReference>
<dbReference type="GO" id="GO:0004479">
    <property type="term" value="F:methionyl-tRNA formyltransferase activity"/>
    <property type="evidence" value="ECO:0007669"/>
    <property type="project" value="TreeGrafter"/>
</dbReference>
<gene>
    <name evidence="2" type="ORF">CFP75_36300</name>
</gene>
<dbReference type="PANTHER" id="PTHR11138:SF5">
    <property type="entry name" value="METHIONYL-TRNA FORMYLTRANSFERASE, MITOCHONDRIAL"/>
    <property type="match status" value="1"/>
</dbReference>
<dbReference type="PANTHER" id="PTHR11138">
    <property type="entry name" value="METHIONYL-TRNA FORMYLTRANSFERASE"/>
    <property type="match status" value="1"/>
</dbReference>
<evidence type="ECO:0000313" key="3">
    <source>
        <dbReference type="Proteomes" id="UP000215563"/>
    </source>
</evidence>
<evidence type="ECO:0000259" key="1">
    <source>
        <dbReference type="Pfam" id="PF00551"/>
    </source>
</evidence>
<dbReference type="Pfam" id="PF00551">
    <property type="entry name" value="Formyl_trans_N"/>
    <property type="match status" value="1"/>
</dbReference>
<sequence length="236" mass="25752">MGEKVTDILGGMPVDIDLLLPASPESMATALRGYAIDVAVVCGFSWRLPRVVLDAPRLGVLNVHCSSLPRYRGPAPVQWAIRNGDPDIGVTVHWMDERIDTGNVVARREGISLPEFVEFDAFWRHVTPVIGDLLVFALARVAEGYGGEPQNPDEATYAGMMEPEFSFLDWSGTASDLHNQVRTFHYGTGTPGPFGKVAGEWVRVLRTSLEPGKGTRVDCADGPIWLVETEPARPPS</sequence>
<feature type="domain" description="Formyl transferase N-terminal" evidence="1">
    <location>
        <begin position="24"/>
        <end position="108"/>
    </location>
</feature>
<keyword evidence="2" id="KW-0808">Transferase</keyword>
<dbReference type="SUPFAM" id="SSF50486">
    <property type="entry name" value="FMT C-terminal domain-like"/>
    <property type="match status" value="1"/>
</dbReference>
<dbReference type="Proteomes" id="UP000215563">
    <property type="component" value="Unassembled WGS sequence"/>
</dbReference>
<comment type="caution">
    <text evidence="2">The sequence shown here is derived from an EMBL/GenBank/DDBJ whole genome shotgun (WGS) entry which is preliminary data.</text>
</comment>
<dbReference type="Gene3D" id="3.40.50.12230">
    <property type="match status" value="1"/>
</dbReference>
<dbReference type="InterPro" id="IPR011034">
    <property type="entry name" value="Formyl_transferase-like_C_sf"/>
</dbReference>
<organism evidence="2 3">
    <name type="scientific">Amycolatopsis alba DSM 44262</name>
    <dbReference type="NCBI Taxonomy" id="1125972"/>
    <lineage>
        <taxon>Bacteria</taxon>
        <taxon>Bacillati</taxon>
        <taxon>Actinomycetota</taxon>
        <taxon>Actinomycetes</taxon>
        <taxon>Pseudonocardiales</taxon>
        <taxon>Pseudonocardiaceae</taxon>
        <taxon>Amycolatopsis</taxon>
    </lineage>
</organism>
<proteinExistence type="predicted"/>
<dbReference type="SUPFAM" id="SSF53328">
    <property type="entry name" value="Formyltransferase"/>
    <property type="match status" value="1"/>
</dbReference>
<reference evidence="2 3" key="1">
    <citation type="submission" date="2017-07" db="EMBL/GenBank/DDBJ databases">
        <title>Amycolatopsis alba DSM 44262 Genome sequencing and assembly.</title>
        <authorList>
            <person name="Kaur N."/>
            <person name="Mayilraj S."/>
        </authorList>
    </citation>
    <scope>NUCLEOTIDE SEQUENCE [LARGE SCALE GENOMIC DNA]</scope>
    <source>
        <strain evidence="2 3">DSM 44262</strain>
    </source>
</reference>
<name>A0A229RBX2_AMYAL</name>
<dbReference type="EMBL" id="NMQU01000135">
    <property type="protein sequence ID" value="OXM43961.1"/>
    <property type="molecule type" value="Genomic_DNA"/>
</dbReference>
<dbReference type="GO" id="GO:0005829">
    <property type="term" value="C:cytosol"/>
    <property type="evidence" value="ECO:0007669"/>
    <property type="project" value="TreeGrafter"/>
</dbReference>
<protein>
    <submittedName>
        <fullName evidence="2">Methionyl-tRNA formyltransferase</fullName>
    </submittedName>
</protein>
<dbReference type="AlphaFoldDB" id="A0A229RBX2"/>
<dbReference type="RefSeq" id="WP_020634292.1">
    <property type="nucleotide sequence ID" value="NZ_KB913032.1"/>
</dbReference>
<evidence type="ECO:0000313" key="2">
    <source>
        <dbReference type="EMBL" id="OXM43961.1"/>
    </source>
</evidence>
<keyword evidence="3" id="KW-1185">Reference proteome</keyword>
<accession>A0A229RBX2</accession>